<reference evidence="2" key="2">
    <citation type="submission" date="2012-02" db="EMBL/GenBank/DDBJ databases">
        <title>Complete genome sequence of Blastococcus saxobsidens strain DD2.</title>
        <authorList>
            <person name="Genoscope."/>
        </authorList>
    </citation>
    <scope>NUCLEOTIDE SEQUENCE [LARGE SCALE GENOMIC DNA]</scope>
    <source>
        <strain evidence="2">DD2</strain>
    </source>
</reference>
<sequence length="484" mass="52574">MSSLRSPPVSSPAAGFEYARAVADAILYEGYLLYPYRRSSPKNRVRWQFGVLAPREVVAAAGPADTSVAGSADAWHQQTECLLEAPDEAEVHVRLRFLQLQHRAVERRTAAGAFVGVDALDVDGQRHLTFDEALPREFDVHASVGELRGGARTTEVTAPGGEEVEQLRDGAGTDVGRIVRRSWPVSATLTLETAAAEAPYRLHRLRVVTANSVTTVAADVARPEALRHSLVAAHTLIGVRGGRFVSLLEPPIWASRAAEGCRNVHTFPVLAGESGGRDVVLSSPIILYDHPQIAPESPGPLFDSGEIDEILSLRTMTLTDEEKREVRATDPQAAAILDRVDHLPEEVLARLHGAVRSLRPIRHGENAGESAAADEESALPWWEPGADAHLSPDTDAVVVAGVAVTRGSRVELQPRTHGTDAHDVFLAGRTARVEGVFLDVDDERQVAVTLEDDPAAELHQWRRRYHYFLPDELRPLPEEGAVSG</sequence>
<accession>H6RNJ1</accession>
<keyword evidence="2" id="KW-1185">Reference proteome</keyword>
<dbReference type="eggNOG" id="ENOG502ZAF2">
    <property type="taxonomic scope" value="Bacteria"/>
</dbReference>
<organism evidence="1 2">
    <name type="scientific">Blastococcus saxobsidens (strain DD2)</name>
    <dbReference type="NCBI Taxonomy" id="1146883"/>
    <lineage>
        <taxon>Bacteria</taxon>
        <taxon>Bacillati</taxon>
        <taxon>Actinomycetota</taxon>
        <taxon>Actinomycetes</taxon>
        <taxon>Geodermatophilales</taxon>
        <taxon>Geodermatophilaceae</taxon>
        <taxon>Blastococcus</taxon>
    </lineage>
</organism>
<proteinExistence type="predicted"/>
<protein>
    <submittedName>
        <fullName evidence="1">Uncharacterized protein</fullName>
    </submittedName>
</protein>
<reference evidence="1 2" key="1">
    <citation type="journal article" date="2012" name="J. Bacteriol.">
        <title>Genome Sequence of Blastococcus saxobsidens DD2, a Stone-Inhabiting Bacterium.</title>
        <authorList>
            <person name="Chouaia B."/>
            <person name="Crotti E."/>
            <person name="Brusetti L."/>
            <person name="Daffonchio D."/>
            <person name="Essoussi I."/>
            <person name="Nouioui I."/>
            <person name="Sbissi I."/>
            <person name="Ghodhbane-Gtari F."/>
            <person name="Gtari M."/>
            <person name="Vacherie B."/>
            <person name="Barbe V."/>
            <person name="Medigue C."/>
            <person name="Gury J."/>
            <person name="Pujic P."/>
            <person name="Normand P."/>
        </authorList>
    </citation>
    <scope>NUCLEOTIDE SEQUENCE [LARGE SCALE GENOMIC DNA]</scope>
    <source>
        <strain evidence="1 2">DD2</strain>
    </source>
</reference>
<dbReference type="EMBL" id="FO117623">
    <property type="protein sequence ID" value="CCG03938.1"/>
    <property type="molecule type" value="Genomic_DNA"/>
</dbReference>
<gene>
    <name evidence="1" type="ordered locus">BLASA_3067</name>
</gene>
<dbReference type="AlphaFoldDB" id="H6RNJ1"/>
<dbReference type="STRING" id="1146883.BLASA_3067"/>
<dbReference type="HOGENOM" id="CLU_048874_0_0_11"/>
<dbReference type="OrthoDB" id="264096at2"/>
<evidence type="ECO:0000313" key="2">
    <source>
        <dbReference type="Proteomes" id="UP000007517"/>
    </source>
</evidence>
<dbReference type="Proteomes" id="UP000007517">
    <property type="component" value="Chromosome"/>
</dbReference>
<dbReference type="KEGG" id="bsd:BLASA_3067"/>
<name>H6RNJ1_BLASD</name>
<evidence type="ECO:0000313" key="1">
    <source>
        <dbReference type="EMBL" id="CCG03938.1"/>
    </source>
</evidence>